<evidence type="ECO:0000259" key="5">
    <source>
        <dbReference type="PROSITE" id="PS50932"/>
    </source>
</evidence>
<keyword evidence="1" id="KW-0805">Transcription regulation</keyword>
<evidence type="ECO:0000313" key="6">
    <source>
        <dbReference type="EMBL" id="QXJ21224.1"/>
    </source>
</evidence>
<dbReference type="SUPFAM" id="SSF47413">
    <property type="entry name" value="lambda repressor-like DNA-binding domains"/>
    <property type="match status" value="1"/>
</dbReference>
<feature type="region of interest" description="Disordered" evidence="4">
    <location>
        <begin position="16"/>
        <end position="42"/>
    </location>
</feature>
<dbReference type="InterPro" id="IPR000843">
    <property type="entry name" value="HTH_LacI"/>
</dbReference>
<dbReference type="CDD" id="cd01392">
    <property type="entry name" value="HTH_LacI"/>
    <property type="match status" value="1"/>
</dbReference>
<evidence type="ECO:0000256" key="1">
    <source>
        <dbReference type="ARBA" id="ARBA00023015"/>
    </source>
</evidence>
<protein>
    <submittedName>
        <fullName evidence="6">LacI family DNA-binding transcriptional regulator</fullName>
    </submittedName>
</protein>
<feature type="compositionally biased region" description="Polar residues" evidence="4">
    <location>
        <begin position="26"/>
        <end position="35"/>
    </location>
</feature>
<dbReference type="PROSITE" id="PS50932">
    <property type="entry name" value="HTH_LACI_2"/>
    <property type="match status" value="1"/>
</dbReference>
<dbReference type="InterPro" id="IPR010982">
    <property type="entry name" value="Lambda_DNA-bd_dom_sf"/>
</dbReference>
<dbReference type="SUPFAM" id="SSF53822">
    <property type="entry name" value="Periplasmic binding protein-like I"/>
    <property type="match status" value="1"/>
</dbReference>
<reference evidence="6" key="1">
    <citation type="submission" date="2020-07" db="EMBL/GenBank/DDBJ databases">
        <authorList>
            <person name="Tarantini F.S."/>
            <person name="Hong K.W."/>
            <person name="Chan K.G."/>
        </authorList>
    </citation>
    <scope>NUCLEOTIDE SEQUENCE</scope>
    <source>
        <strain evidence="6">32-07</strain>
    </source>
</reference>
<organism evidence="6 7">
    <name type="scientific">Actinomadura graeca</name>
    <dbReference type="NCBI Taxonomy" id="2750812"/>
    <lineage>
        <taxon>Bacteria</taxon>
        <taxon>Bacillati</taxon>
        <taxon>Actinomycetota</taxon>
        <taxon>Actinomycetes</taxon>
        <taxon>Streptosporangiales</taxon>
        <taxon>Thermomonosporaceae</taxon>
        <taxon>Actinomadura</taxon>
    </lineage>
</organism>
<sequence length="382" mass="40116">MRKAITSPAVTWTGPGTFGRLRKVTGSRSVGSKGTSRPARKPTLLDVGRLAGTSTAVVSYVLNGGPRPVSAKTRTKVEEAIQMLGYRRNPLAGALSGGRSNLIGLLVPDTANAFFGELSRHIETEGRSRGLLTLLGNTGYLTALGQEYGEAFSELRPRGIFVTTGEEPAPGDETPRVYVQWAAPDAASPSVTFNDFQGARLVVEHLLRHGYEDIVCVAGELEGGPAAGREGGWRRAMEGAGLSTDGRLVRVSFDRLEAEAAIRPVLESARRPRAIYATTDEQAFVTIRTAMSLGLDVPGDLAVVGFDGIREARLGSIPLTTVSLPLEELAARAFDVLEETFYEGGGPGRSVVLDGTLSIGVTCGCEPAAADGTPPAAAPASL</sequence>
<dbReference type="PANTHER" id="PTHR30146:SF109">
    <property type="entry name" value="HTH-TYPE TRANSCRIPTIONAL REGULATOR GALS"/>
    <property type="match status" value="1"/>
</dbReference>
<keyword evidence="3" id="KW-0804">Transcription</keyword>
<name>A0ABX8QR05_9ACTN</name>
<dbReference type="CDD" id="cd06267">
    <property type="entry name" value="PBP1_LacI_sugar_binding-like"/>
    <property type="match status" value="1"/>
</dbReference>
<feature type="domain" description="HTH lacI-type" evidence="5">
    <location>
        <begin position="42"/>
        <end position="97"/>
    </location>
</feature>
<dbReference type="Pfam" id="PF13377">
    <property type="entry name" value="Peripla_BP_3"/>
    <property type="match status" value="1"/>
</dbReference>
<dbReference type="Gene3D" id="3.40.50.2300">
    <property type="match status" value="2"/>
</dbReference>
<dbReference type="Pfam" id="PF00356">
    <property type="entry name" value="LacI"/>
    <property type="match status" value="1"/>
</dbReference>
<dbReference type="EMBL" id="CP059572">
    <property type="protein sequence ID" value="QXJ21224.1"/>
    <property type="molecule type" value="Genomic_DNA"/>
</dbReference>
<dbReference type="PANTHER" id="PTHR30146">
    <property type="entry name" value="LACI-RELATED TRANSCRIPTIONAL REPRESSOR"/>
    <property type="match status" value="1"/>
</dbReference>
<gene>
    <name evidence="6" type="ORF">AGRA3207_002058</name>
</gene>
<dbReference type="InterPro" id="IPR028082">
    <property type="entry name" value="Peripla_BP_I"/>
</dbReference>
<evidence type="ECO:0000313" key="7">
    <source>
        <dbReference type="Proteomes" id="UP001049518"/>
    </source>
</evidence>
<accession>A0ABX8QR05</accession>
<keyword evidence="7" id="KW-1185">Reference proteome</keyword>
<dbReference type="Gene3D" id="1.10.260.40">
    <property type="entry name" value="lambda repressor-like DNA-binding domains"/>
    <property type="match status" value="1"/>
</dbReference>
<evidence type="ECO:0000256" key="3">
    <source>
        <dbReference type="ARBA" id="ARBA00023163"/>
    </source>
</evidence>
<dbReference type="Proteomes" id="UP001049518">
    <property type="component" value="Chromosome"/>
</dbReference>
<keyword evidence="2 6" id="KW-0238">DNA-binding</keyword>
<dbReference type="InterPro" id="IPR046335">
    <property type="entry name" value="LacI/GalR-like_sensor"/>
</dbReference>
<evidence type="ECO:0000256" key="4">
    <source>
        <dbReference type="SAM" id="MobiDB-lite"/>
    </source>
</evidence>
<dbReference type="GO" id="GO:0003677">
    <property type="term" value="F:DNA binding"/>
    <property type="evidence" value="ECO:0007669"/>
    <property type="project" value="UniProtKB-KW"/>
</dbReference>
<dbReference type="SMART" id="SM00354">
    <property type="entry name" value="HTH_LACI"/>
    <property type="match status" value="1"/>
</dbReference>
<proteinExistence type="predicted"/>
<evidence type="ECO:0000256" key="2">
    <source>
        <dbReference type="ARBA" id="ARBA00023125"/>
    </source>
</evidence>